<organism evidence="7 8">
    <name type="scientific">Bifidobacterium aemilianum</name>
    <dbReference type="NCBI Taxonomy" id="2493120"/>
    <lineage>
        <taxon>Bacteria</taxon>
        <taxon>Bacillati</taxon>
        <taxon>Actinomycetota</taxon>
        <taxon>Actinomycetes</taxon>
        <taxon>Bifidobacteriales</taxon>
        <taxon>Bifidobacteriaceae</taxon>
        <taxon>Bifidobacterium</taxon>
    </lineage>
</organism>
<dbReference type="InterPro" id="IPR016446">
    <property type="entry name" value="Flavin_OxRdtase_Frp"/>
</dbReference>
<dbReference type="InterPro" id="IPR000415">
    <property type="entry name" value="Nitroreductase-like"/>
</dbReference>
<dbReference type="OrthoDB" id="3181400at2"/>
<dbReference type="GO" id="GO:0016491">
    <property type="term" value="F:oxidoreductase activity"/>
    <property type="evidence" value="ECO:0007669"/>
    <property type="project" value="UniProtKB-UniRule"/>
</dbReference>
<keyword evidence="8" id="KW-1185">Reference proteome</keyword>
<evidence type="ECO:0000256" key="4">
    <source>
        <dbReference type="ARBA" id="ARBA00023002"/>
    </source>
</evidence>
<proteinExistence type="inferred from homology"/>
<keyword evidence="2 5" id="KW-0285">Flavoprotein</keyword>
<evidence type="ECO:0000256" key="5">
    <source>
        <dbReference type="PIRNR" id="PIRNR005426"/>
    </source>
</evidence>
<dbReference type="Pfam" id="PF00881">
    <property type="entry name" value="Nitroreductase"/>
    <property type="match status" value="1"/>
</dbReference>
<sequence length="262" mass="28815">MTMQANTIGSDTITTLMQRRSIRKFKPDPIDEGIVKQLEMAAQQAPSSEYLNDWSAVRITDPGLKDTLAAIAKQPYVAQVPLLYVFVSDESRNIAIIHNKGVDTSSSEFTLTASYRFAQAQNDTVLALSAMETAANALGLGCVILGSLLNDIDGLIDLLKLPKYTYPVLGLAIGKPDQSPMLKPRMPRSAQFFENAYPAGTGEMLADLKDFDQRVHEYYDLRDSDRPVDAYSDQTASKAVDQHVLQKAIGPAAARQGFRLDR</sequence>
<dbReference type="PANTHER" id="PTHR43425:SF2">
    <property type="entry name" value="OXYGEN-INSENSITIVE NADPH NITROREDUCTASE"/>
    <property type="match status" value="1"/>
</dbReference>
<feature type="domain" description="Nitroreductase" evidence="6">
    <location>
        <begin position="16"/>
        <end position="175"/>
    </location>
</feature>
<keyword evidence="3 5" id="KW-0288">FMN</keyword>
<reference evidence="7 8" key="1">
    <citation type="submission" date="2017-10" db="EMBL/GenBank/DDBJ databases">
        <title>Bifidobacterium xylocopum sp. nov. and Bifidobacterium aemilianum sp. nov., from the carpenter bee (Xylocopa violacea) digestive tract.</title>
        <authorList>
            <person name="Alberoni D."/>
            <person name="Baffoni L."/>
            <person name="Di Gioia D."/>
            <person name="Gaggia F."/>
            <person name="Biavati B."/>
        </authorList>
    </citation>
    <scope>NUCLEOTIDE SEQUENCE [LARGE SCALE GENOMIC DNA]</scope>
    <source>
        <strain evidence="7 8">XV10</strain>
    </source>
</reference>
<gene>
    <name evidence="7" type="ORF">CRD60_07270</name>
</gene>
<keyword evidence="4 5" id="KW-0560">Oxidoreductase</keyword>
<name>A0A366K7V8_9BIFI</name>
<comment type="caution">
    <text evidence="7">The sequence shown here is derived from an EMBL/GenBank/DDBJ whole genome shotgun (WGS) entry which is preliminary data.</text>
</comment>
<accession>A0A366K7V8</accession>
<dbReference type="InterPro" id="IPR029479">
    <property type="entry name" value="Nitroreductase"/>
</dbReference>
<dbReference type="PIRSF" id="PIRSF005426">
    <property type="entry name" value="Frp"/>
    <property type="match status" value="1"/>
</dbReference>
<evidence type="ECO:0000256" key="2">
    <source>
        <dbReference type="ARBA" id="ARBA00022630"/>
    </source>
</evidence>
<comment type="similarity">
    <text evidence="1 5">Belongs to the flavin oxidoreductase frp family.</text>
</comment>
<dbReference type="RefSeq" id="WP_113860621.1">
    <property type="nucleotide sequence ID" value="NZ_PDCG01000008.1"/>
</dbReference>
<evidence type="ECO:0000313" key="8">
    <source>
        <dbReference type="Proteomes" id="UP000252530"/>
    </source>
</evidence>
<dbReference type="PANTHER" id="PTHR43425">
    <property type="entry name" value="OXYGEN-INSENSITIVE NADPH NITROREDUCTASE"/>
    <property type="match status" value="1"/>
</dbReference>
<dbReference type="EMBL" id="PDCG01000008">
    <property type="protein sequence ID" value="RBP97332.1"/>
    <property type="molecule type" value="Genomic_DNA"/>
</dbReference>
<dbReference type="Gene3D" id="3.40.109.10">
    <property type="entry name" value="NADH Oxidase"/>
    <property type="match status" value="1"/>
</dbReference>
<dbReference type="SUPFAM" id="SSF55469">
    <property type="entry name" value="FMN-dependent nitroreductase-like"/>
    <property type="match status" value="1"/>
</dbReference>
<dbReference type="Proteomes" id="UP000252530">
    <property type="component" value="Unassembled WGS sequence"/>
</dbReference>
<evidence type="ECO:0000256" key="3">
    <source>
        <dbReference type="ARBA" id="ARBA00022643"/>
    </source>
</evidence>
<keyword evidence="5" id="KW-0521">NADP</keyword>
<protein>
    <submittedName>
        <fullName evidence="7">NADPH-dependent oxidoreductase</fullName>
    </submittedName>
</protein>
<dbReference type="AlphaFoldDB" id="A0A366K7V8"/>
<evidence type="ECO:0000256" key="1">
    <source>
        <dbReference type="ARBA" id="ARBA00008366"/>
    </source>
</evidence>
<evidence type="ECO:0000259" key="6">
    <source>
        <dbReference type="Pfam" id="PF00881"/>
    </source>
</evidence>
<evidence type="ECO:0000313" key="7">
    <source>
        <dbReference type="EMBL" id="RBP97332.1"/>
    </source>
</evidence>